<organism evidence="1">
    <name type="scientific">marine sediment metagenome</name>
    <dbReference type="NCBI Taxonomy" id="412755"/>
    <lineage>
        <taxon>unclassified sequences</taxon>
        <taxon>metagenomes</taxon>
        <taxon>ecological metagenomes</taxon>
    </lineage>
</organism>
<name>A0A0F9B3T9_9ZZZZ</name>
<feature type="non-terminal residue" evidence="1">
    <location>
        <position position="1"/>
    </location>
</feature>
<evidence type="ECO:0000313" key="1">
    <source>
        <dbReference type="EMBL" id="KKK85314.1"/>
    </source>
</evidence>
<dbReference type="EMBL" id="LAZR01051366">
    <property type="protein sequence ID" value="KKK85314.1"/>
    <property type="molecule type" value="Genomic_DNA"/>
</dbReference>
<comment type="caution">
    <text evidence="1">The sequence shown here is derived from an EMBL/GenBank/DDBJ whole genome shotgun (WGS) entry which is preliminary data.</text>
</comment>
<gene>
    <name evidence="1" type="ORF">LCGC14_2774550</name>
</gene>
<sequence>SARLEKCWIEYRNLTGEDYRIQ</sequence>
<proteinExistence type="predicted"/>
<accession>A0A0F9B3T9</accession>
<protein>
    <submittedName>
        <fullName evidence="1">Uncharacterized protein</fullName>
    </submittedName>
</protein>
<dbReference type="AlphaFoldDB" id="A0A0F9B3T9"/>
<reference evidence="1" key="1">
    <citation type="journal article" date="2015" name="Nature">
        <title>Complex archaea that bridge the gap between prokaryotes and eukaryotes.</title>
        <authorList>
            <person name="Spang A."/>
            <person name="Saw J.H."/>
            <person name="Jorgensen S.L."/>
            <person name="Zaremba-Niedzwiedzka K."/>
            <person name="Martijn J."/>
            <person name="Lind A.E."/>
            <person name="van Eijk R."/>
            <person name="Schleper C."/>
            <person name="Guy L."/>
            <person name="Ettema T.J."/>
        </authorList>
    </citation>
    <scope>NUCLEOTIDE SEQUENCE</scope>
</reference>